<sequence length="63" mass="7520">MEQLLMKKMIRQSLAQYNFASEGKEAEVLYKELIQRIQKHQAEHDGELYEIIEDVVYEFITSI</sequence>
<dbReference type="Proteomes" id="UP001619911">
    <property type="component" value="Unassembled WGS sequence"/>
</dbReference>
<keyword evidence="2" id="KW-1185">Reference proteome</keyword>
<reference evidence="1 2" key="1">
    <citation type="submission" date="2023-07" db="EMBL/GenBank/DDBJ databases">
        <title>Bacillus lucianemedeirus sp. nov, a new species isolated from an immunobiological production facility.</title>
        <authorList>
            <person name="Costa L.V."/>
            <person name="Miranda R.V.S.L."/>
            <person name="Brandao M.L.L."/>
            <person name="Reis C.M.F."/>
            <person name="Frazao A.M."/>
            <person name="Cruz F.V."/>
            <person name="Baio P.V.P."/>
            <person name="Veras J.F.C."/>
            <person name="Ramos J.N."/>
            <person name="Vieira V."/>
        </authorList>
    </citation>
    <scope>NUCLEOTIDE SEQUENCE [LARGE SCALE GENOMIC DNA]</scope>
    <source>
        <strain evidence="1 2">B190/17</strain>
    </source>
</reference>
<dbReference type="RefSeq" id="WP_404313776.1">
    <property type="nucleotide sequence ID" value="NZ_JAUIYO010000001.1"/>
</dbReference>
<proteinExistence type="predicted"/>
<evidence type="ECO:0000313" key="1">
    <source>
        <dbReference type="EMBL" id="MFK2824284.1"/>
    </source>
</evidence>
<dbReference type="Pfam" id="PF14164">
    <property type="entry name" value="YqzH"/>
    <property type="match status" value="1"/>
</dbReference>
<protein>
    <submittedName>
        <fullName evidence="1">YqzH family protein</fullName>
    </submittedName>
</protein>
<evidence type="ECO:0000313" key="2">
    <source>
        <dbReference type="Proteomes" id="UP001619911"/>
    </source>
</evidence>
<accession>A0ABW8I6B8</accession>
<organism evidence="1 2">
    <name type="scientific">Bacillus lumedeiriae</name>
    <dbReference type="NCBI Taxonomy" id="3058829"/>
    <lineage>
        <taxon>Bacteria</taxon>
        <taxon>Bacillati</taxon>
        <taxon>Bacillota</taxon>
        <taxon>Bacilli</taxon>
        <taxon>Bacillales</taxon>
        <taxon>Bacillaceae</taxon>
        <taxon>Bacillus</taxon>
    </lineage>
</organism>
<name>A0ABW8I6B8_9BACI</name>
<gene>
    <name evidence="1" type="ORF">QYG89_01065</name>
</gene>
<dbReference type="InterPro" id="IPR025546">
    <property type="entry name" value="YqzH"/>
</dbReference>
<comment type="caution">
    <text evidence="1">The sequence shown here is derived from an EMBL/GenBank/DDBJ whole genome shotgun (WGS) entry which is preliminary data.</text>
</comment>
<dbReference type="EMBL" id="JAUIYO010000001">
    <property type="protein sequence ID" value="MFK2824284.1"/>
    <property type="molecule type" value="Genomic_DNA"/>
</dbReference>